<dbReference type="AlphaFoldDB" id="A0A645HXY1"/>
<reference evidence="1" key="1">
    <citation type="submission" date="2019-08" db="EMBL/GenBank/DDBJ databases">
        <authorList>
            <person name="Kucharzyk K."/>
            <person name="Murdoch R.W."/>
            <person name="Higgins S."/>
            <person name="Loffler F."/>
        </authorList>
    </citation>
    <scope>NUCLEOTIDE SEQUENCE</scope>
</reference>
<evidence type="ECO:0008006" key="2">
    <source>
        <dbReference type="Google" id="ProtNLM"/>
    </source>
</evidence>
<comment type="caution">
    <text evidence="1">The sequence shown here is derived from an EMBL/GenBank/DDBJ whole genome shotgun (WGS) entry which is preliminary data.</text>
</comment>
<organism evidence="1">
    <name type="scientific">bioreactor metagenome</name>
    <dbReference type="NCBI Taxonomy" id="1076179"/>
    <lineage>
        <taxon>unclassified sequences</taxon>
        <taxon>metagenomes</taxon>
        <taxon>ecological metagenomes</taxon>
    </lineage>
</organism>
<accession>A0A645HXY1</accession>
<dbReference type="EMBL" id="VSSQ01097843">
    <property type="protein sequence ID" value="MPN41034.1"/>
    <property type="molecule type" value="Genomic_DNA"/>
</dbReference>
<proteinExistence type="predicted"/>
<dbReference type="Gene3D" id="1.10.3680.10">
    <property type="entry name" value="TerB-like"/>
    <property type="match status" value="1"/>
</dbReference>
<protein>
    <recommendedName>
        <fullName evidence="2">Co-chaperone DjlA N-terminal domain-containing protein</fullName>
    </recommendedName>
</protein>
<evidence type="ECO:0000313" key="1">
    <source>
        <dbReference type="EMBL" id="MPN41034.1"/>
    </source>
</evidence>
<name>A0A645HXY1_9ZZZZ</name>
<dbReference type="SUPFAM" id="SSF158682">
    <property type="entry name" value="TerB-like"/>
    <property type="match status" value="1"/>
</dbReference>
<dbReference type="InterPro" id="IPR029024">
    <property type="entry name" value="TerB-like"/>
</dbReference>
<sequence length="177" mass="19493">MPALRRLRPDEFEQFSQTLQWLIESDDQIEIFEFVLQKIVRRHLASQSGETRPASIQYDTLKPLMRDGIVVLSALANVSSRNAGEIEKAFQTGTPHLGAKANGLQLLPRAESGLEQLDTALDRLALAAPQIKKNLIEACAQVIGADGLIQAREAELLRAIADTLDCPIPPFVEIPES</sequence>
<gene>
    <name evidence="1" type="ORF">SDC9_188574</name>
</gene>